<proteinExistence type="predicted"/>
<evidence type="ECO:0000313" key="2">
    <source>
        <dbReference type="EMBL" id="PQO42650.1"/>
    </source>
</evidence>
<feature type="chain" id="PRO_5015767356" evidence="1">
    <location>
        <begin position="19"/>
        <end position="120"/>
    </location>
</feature>
<dbReference type="EMBL" id="PUIB01000003">
    <property type="protein sequence ID" value="PQO42650.1"/>
    <property type="molecule type" value="Genomic_DNA"/>
</dbReference>
<dbReference type="AlphaFoldDB" id="A0A2S8GEB3"/>
<organism evidence="2 3">
    <name type="scientific">Blastopirellula marina</name>
    <dbReference type="NCBI Taxonomy" id="124"/>
    <lineage>
        <taxon>Bacteria</taxon>
        <taxon>Pseudomonadati</taxon>
        <taxon>Planctomycetota</taxon>
        <taxon>Planctomycetia</taxon>
        <taxon>Pirellulales</taxon>
        <taxon>Pirellulaceae</taxon>
        <taxon>Blastopirellula</taxon>
    </lineage>
</organism>
<sequence length="120" mass="14115">MPHLLALVFVLFASTCLAQDVSKLPRWNYDEHLTDKQKIEQLEKKANYELHRKADFAARGIRVYQPATSSLKIALPSTRDKCLSRLEQLNRVYKVLSRDAQVWYSYEFDVVSDHFDRLKK</sequence>
<feature type="signal peptide" evidence="1">
    <location>
        <begin position="1"/>
        <end position="18"/>
    </location>
</feature>
<comment type="caution">
    <text evidence="2">The sequence shown here is derived from an EMBL/GenBank/DDBJ whole genome shotgun (WGS) entry which is preliminary data.</text>
</comment>
<evidence type="ECO:0000256" key="1">
    <source>
        <dbReference type="SAM" id="SignalP"/>
    </source>
</evidence>
<dbReference type="RefSeq" id="WP_105351151.1">
    <property type="nucleotide sequence ID" value="NZ_PUIB01000003.1"/>
</dbReference>
<accession>A0A2S8GEB3</accession>
<gene>
    <name evidence="2" type="ORF">C5Y98_02085</name>
</gene>
<name>A0A2S8GEB3_9BACT</name>
<evidence type="ECO:0000313" key="3">
    <source>
        <dbReference type="Proteomes" id="UP000239388"/>
    </source>
</evidence>
<dbReference type="Proteomes" id="UP000239388">
    <property type="component" value="Unassembled WGS sequence"/>
</dbReference>
<protein>
    <submittedName>
        <fullName evidence="2">Uncharacterized protein</fullName>
    </submittedName>
</protein>
<keyword evidence="1" id="KW-0732">Signal</keyword>
<reference evidence="2 3" key="1">
    <citation type="submission" date="2018-02" db="EMBL/GenBank/DDBJ databases">
        <title>Comparative genomes isolates from brazilian mangrove.</title>
        <authorList>
            <person name="Araujo J.E."/>
            <person name="Taketani R.G."/>
            <person name="Silva M.C.P."/>
            <person name="Loureco M.V."/>
            <person name="Andreote F.D."/>
        </authorList>
    </citation>
    <scope>NUCLEOTIDE SEQUENCE [LARGE SCALE GENOMIC DNA]</scope>
    <source>
        <strain evidence="2 3">NAP PRIS-MGV</strain>
    </source>
</reference>